<evidence type="ECO:0000256" key="1">
    <source>
        <dbReference type="SAM" id="Phobius"/>
    </source>
</evidence>
<dbReference type="EMBL" id="JAPZBT010000002">
    <property type="protein sequence ID" value="KAJ5375562.1"/>
    <property type="molecule type" value="Genomic_DNA"/>
</dbReference>
<reference evidence="3" key="1">
    <citation type="submission" date="2022-12" db="EMBL/GenBank/DDBJ databases">
        <authorList>
            <person name="Petersen C."/>
        </authorList>
    </citation>
    <scope>NUCLEOTIDE SEQUENCE</scope>
    <source>
        <strain evidence="3">IBT 3081</strain>
    </source>
</reference>
<keyword evidence="1" id="KW-0812">Transmembrane</keyword>
<feature type="signal peptide" evidence="2">
    <location>
        <begin position="1"/>
        <end position="18"/>
    </location>
</feature>
<feature type="chain" id="PRO_5040937914" description="Carboxylic ester hydrolase" evidence="2">
    <location>
        <begin position="19"/>
        <end position="302"/>
    </location>
</feature>
<dbReference type="GeneID" id="81464481"/>
<dbReference type="OrthoDB" id="3257981at2759"/>
<sequence length="302" mass="32481">MHFSQFGTLFYLLAPVSGIALRPYGGVPHPRAVSSAPLSSASVSATRVVGFAVAAPTTISNPEGSDLNLASLWTSAQCDQHSIDDATVAFADRWYAAGVPGAWNTMLGEWMNGAKDGMYRGLEFPAFVSWFFHGPEQWNCKNVGGVPCSSVVQCKDVDHPAGEIYNALDTAMLETQSKIGEFSSIFAPQSDNTKIILAIFDGLTMMMGFSVSAFFSIAEKDIAKIAKGATTARVSIPRNREAGTEGPLPAPEIQEYPLETFERTEKALTGSPMEFNGKAYANDMSYQLYGITAAFTRNNAPT</sequence>
<keyword evidence="1" id="KW-1133">Transmembrane helix</keyword>
<dbReference type="AlphaFoldDB" id="A0A9W9SBF3"/>
<evidence type="ECO:0000313" key="3">
    <source>
        <dbReference type="EMBL" id="KAJ5375562.1"/>
    </source>
</evidence>
<accession>A0A9W9SBF3</accession>
<feature type="transmembrane region" description="Helical" evidence="1">
    <location>
        <begin position="195"/>
        <end position="217"/>
    </location>
</feature>
<keyword evidence="4" id="KW-1185">Reference proteome</keyword>
<comment type="caution">
    <text evidence="3">The sequence shown here is derived from an EMBL/GenBank/DDBJ whole genome shotgun (WGS) entry which is preliminary data.</text>
</comment>
<evidence type="ECO:0008006" key="5">
    <source>
        <dbReference type="Google" id="ProtNLM"/>
    </source>
</evidence>
<gene>
    <name evidence="3" type="ORF">N7517_007568</name>
</gene>
<keyword evidence="1" id="KW-0472">Membrane</keyword>
<evidence type="ECO:0000256" key="2">
    <source>
        <dbReference type="SAM" id="SignalP"/>
    </source>
</evidence>
<evidence type="ECO:0000313" key="4">
    <source>
        <dbReference type="Proteomes" id="UP001147752"/>
    </source>
</evidence>
<dbReference type="RefSeq" id="XP_056581548.1">
    <property type="nucleotide sequence ID" value="XM_056725298.1"/>
</dbReference>
<dbReference type="Proteomes" id="UP001147752">
    <property type="component" value="Unassembled WGS sequence"/>
</dbReference>
<reference evidence="3" key="2">
    <citation type="journal article" date="2023" name="IMA Fungus">
        <title>Comparative genomic study of the Penicillium genus elucidates a diverse pangenome and 15 lateral gene transfer events.</title>
        <authorList>
            <person name="Petersen C."/>
            <person name="Sorensen T."/>
            <person name="Nielsen M.R."/>
            <person name="Sondergaard T.E."/>
            <person name="Sorensen J.L."/>
            <person name="Fitzpatrick D.A."/>
            <person name="Frisvad J.C."/>
            <person name="Nielsen K.L."/>
        </authorList>
    </citation>
    <scope>NUCLEOTIDE SEQUENCE</scope>
    <source>
        <strain evidence="3">IBT 3081</strain>
    </source>
</reference>
<name>A0A9W9SBF3_9EURO</name>
<proteinExistence type="predicted"/>
<keyword evidence="2" id="KW-0732">Signal</keyword>
<organism evidence="3 4">
    <name type="scientific">Penicillium concentricum</name>
    <dbReference type="NCBI Taxonomy" id="293559"/>
    <lineage>
        <taxon>Eukaryota</taxon>
        <taxon>Fungi</taxon>
        <taxon>Dikarya</taxon>
        <taxon>Ascomycota</taxon>
        <taxon>Pezizomycotina</taxon>
        <taxon>Eurotiomycetes</taxon>
        <taxon>Eurotiomycetidae</taxon>
        <taxon>Eurotiales</taxon>
        <taxon>Aspergillaceae</taxon>
        <taxon>Penicillium</taxon>
    </lineage>
</organism>
<protein>
    <recommendedName>
        <fullName evidence="5">Carboxylic ester hydrolase</fullName>
    </recommendedName>
</protein>